<feature type="region of interest" description="Disordered" evidence="1">
    <location>
        <begin position="1868"/>
        <end position="1888"/>
    </location>
</feature>
<dbReference type="VEuPathDB" id="VectorBase:RSAN_055165"/>
<feature type="region of interest" description="Disordered" evidence="1">
    <location>
        <begin position="1318"/>
        <end position="1357"/>
    </location>
</feature>
<gene>
    <name evidence="3" type="ORF">HPB52_007302</name>
</gene>
<feature type="region of interest" description="Disordered" evidence="1">
    <location>
        <begin position="1109"/>
        <end position="1130"/>
    </location>
</feature>
<protein>
    <recommendedName>
        <fullName evidence="2">PH domain-containing protein</fullName>
    </recommendedName>
</protein>
<dbReference type="InterPro" id="IPR001849">
    <property type="entry name" value="PH_domain"/>
</dbReference>
<proteinExistence type="predicted"/>
<feature type="region of interest" description="Disordered" evidence="1">
    <location>
        <begin position="1207"/>
        <end position="1272"/>
    </location>
</feature>
<name>A0A9D4Q5D5_RHISA</name>
<dbReference type="EMBL" id="JABSTV010001248">
    <property type="protein sequence ID" value="KAH7968269.1"/>
    <property type="molecule type" value="Genomic_DNA"/>
</dbReference>
<feature type="compositionally biased region" description="Polar residues" evidence="1">
    <location>
        <begin position="1260"/>
        <end position="1272"/>
    </location>
</feature>
<feature type="compositionally biased region" description="Low complexity" evidence="1">
    <location>
        <begin position="1048"/>
        <end position="1057"/>
    </location>
</feature>
<feature type="region of interest" description="Disordered" evidence="1">
    <location>
        <begin position="1401"/>
        <end position="1421"/>
    </location>
</feature>
<feature type="compositionally biased region" description="Polar residues" evidence="1">
    <location>
        <begin position="915"/>
        <end position="924"/>
    </location>
</feature>
<feature type="region of interest" description="Disordered" evidence="1">
    <location>
        <begin position="1531"/>
        <end position="1563"/>
    </location>
</feature>
<evidence type="ECO:0000313" key="3">
    <source>
        <dbReference type="EMBL" id="KAH7968269.1"/>
    </source>
</evidence>
<feature type="compositionally biased region" description="Basic and acidic residues" evidence="1">
    <location>
        <begin position="1749"/>
        <end position="1764"/>
    </location>
</feature>
<feature type="compositionally biased region" description="Basic and acidic residues" evidence="1">
    <location>
        <begin position="418"/>
        <end position="430"/>
    </location>
</feature>
<feature type="compositionally biased region" description="Low complexity" evidence="1">
    <location>
        <begin position="75"/>
        <end position="85"/>
    </location>
</feature>
<feature type="compositionally biased region" description="Basic and acidic residues" evidence="1">
    <location>
        <begin position="461"/>
        <end position="472"/>
    </location>
</feature>
<reference evidence="3" key="1">
    <citation type="journal article" date="2020" name="Cell">
        <title>Large-Scale Comparative Analyses of Tick Genomes Elucidate Their Genetic Diversity and Vector Capacities.</title>
        <authorList>
            <consortium name="Tick Genome and Microbiome Consortium (TIGMIC)"/>
            <person name="Jia N."/>
            <person name="Wang J."/>
            <person name="Shi W."/>
            <person name="Du L."/>
            <person name="Sun Y."/>
            <person name="Zhan W."/>
            <person name="Jiang J.F."/>
            <person name="Wang Q."/>
            <person name="Zhang B."/>
            <person name="Ji P."/>
            <person name="Bell-Sakyi L."/>
            <person name="Cui X.M."/>
            <person name="Yuan T.T."/>
            <person name="Jiang B.G."/>
            <person name="Yang W.F."/>
            <person name="Lam T.T."/>
            <person name="Chang Q.C."/>
            <person name="Ding S.J."/>
            <person name="Wang X.J."/>
            <person name="Zhu J.G."/>
            <person name="Ruan X.D."/>
            <person name="Zhao L."/>
            <person name="Wei J.T."/>
            <person name="Ye R.Z."/>
            <person name="Que T.C."/>
            <person name="Du C.H."/>
            <person name="Zhou Y.H."/>
            <person name="Cheng J.X."/>
            <person name="Dai P.F."/>
            <person name="Guo W.B."/>
            <person name="Han X.H."/>
            <person name="Huang E.J."/>
            <person name="Li L.F."/>
            <person name="Wei W."/>
            <person name="Gao Y.C."/>
            <person name="Liu J.Z."/>
            <person name="Shao H.Z."/>
            <person name="Wang X."/>
            <person name="Wang C.C."/>
            <person name="Yang T.C."/>
            <person name="Huo Q.B."/>
            <person name="Li W."/>
            <person name="Chen H.Y."/>
            <person name="Chen S.E."/>
            <person name="Zhou L.G."/>
            <person name="Ni X.B."/>
            <person name="Tian J.H."/>
            <person name="Sheng Y."/>
            <person name="Liu T."/>
            <person name="Pan Y.S."/>
            <person name="Xia L.Y."/>
            <person name="Li J."/>
            <person name="Zhao F."/>
            <person name="Cao W.C."/>
        </authorList>
    </citation>
    <scope>NUCLEOTIDE SEQUENCE</scope>
    <source>
        <strain evidence="3">Rsan-2018</strain>
    </source>
</reference>
<organism evidence="3 4">
    <name type="scientific">Rhipicephalus sanguineus</name>
    <name type="common">Brown dog tick</name>
    <name type="synonym">Ixodes sanguineus</name>
    <dbReference type="NCBI Taxonomy" id="34632"/>
    <lineage>
        <taxon>Eukaryota</taxon>
        <taxon>Metazoa</taxon>
        <taxon>Ecdysozoa</taxon>
        <taxon>Arthropoda</taxon>
        <taxon>Chelicerata</taxon>
        <taxon>Arachnida</taxon>
        <taxon>Acari</taxon>
        <taxon>Parasitiformes</taxon>
        <taxon>Ixodida</taxon>
        <taxon>Ixodoidea</taxon>
        <taxon>Ixodidae</taxon>
        <taxon>Rhipicephalinae</taxon>
        <taxon>Rhipicephalus</taxon>
        <taxon>Rhipicephalus</taxon>
    </lineage>
</organism>
<feature type="domain" description="PH" evidence="2">
    <location>
        <begin position="1"/>
        <end position="36"/>
    </location>
</feature>
<evidence type="ECO:0000256" key="1">
    <source>
        <dbReference type="SAM" id="MobiDB-lite"/>
    </source>
</evidence>
<accession>A0A9D4Q5D5</accession>
<feature type="compositionally biased region" description="Polar residues" evidence="1">
    <location>
        <begin position="734"/>
        <end position="745"/>
    </location>
</feature>
<feature type="region of interest" description="Disordered" evidence="1">
    <location>
        <begin position="287"/>
        <end position="319"/>
    </location>
</feature>
<dbReference type="Proteomes" id="UP000821837">
    <property type="component" value="Unassembled WGS sequence"/>
</dbReference>
<feature type="region of interest" description="Disordered" evidence="1">
    <location>
        <begin position="980"/>
        <end position="1006"/>
    </location>
</feature>
<feature type="region of interest" description="Disordered" evidence="1">
    <location>
        <begin position="911"/>
        <end position="954"/>
    </location>
</feature>
<feature type="region of interest" description="Disordered" evidence="1">
    <location>
        <begin position="705"/>
        <end position="747"/>
    </location>
</feature>
<feature type="region of interest" description="Disordered" evidence="1">
    <location>
        <begin position="1040"/>
        <end position="1071"/>
    </location>
</feature>
<feature type="region of interest" description="Disordered" evidence="1">
    <location>
        <begin position="70"/>
        <end position="93"/>
    </location>
</feature>
<feature type="compositionally biased region" description="Basic and acidic residues" evidence="1">
    <location>
        <begin position="782"/>
        <end position="801"/>
    </location>
</feature>
<sequence>MELRKAEHQNTKTYYFAAENNASMCQWMNAMSLAALMQKDTDRSRQALPLHGMQAAANASQGIPPDYHFSPHVAPQRPGMQQPQRPSDESFEVEAYSAGAAPDGHYLGSGDQYPCSYTRSPIYDQRPPPAAPRQRPCYPVYANAPPKPLRHGATSPNVAEGGGYDACNSYEGYDFYGAQEPLPAYAGRPVSAHYGDNVPNSTMMSTQLMRPRSADFLERDDDGEDRELYFRKKSAPAVAAKPRPKSSMAHYDWEDEDEARDWRGQQQQHQQWRSRTMETVPQAGAFHDESQLGRMPSVKALSASGNSTQSKKAAHKEQSMKRLLEWKQRMLQSPLCKKPELQSAVLRKTPMPESALPPERPPLPEEYRRRASEGSRPMDGMLGAHFFNTEPRGEPVGRAQESSAPLGPDLIRSSLPRHQNDESAFLEEKSLLQGRPLTSPHGSTVIRDPKSVLRHHNSRLSSDDRVTDRDTSLSRSDQGLSSPRPNVPQERLYGNADMWLRKDSPSSSHPSQRPKNTPQDEEAFYIKKEDYYRASQMFYPKQPASKTLLGSVSDIESSGSGAAEMETFDSRYRRSSTTPKSPQWEIDKDVGLPVPDNLDVSFQSTSNNSVFEASCECQTPGDQSPELFQGTLRPNRTYVRDRQPSKSPMHLSKDVGIDTEVKCVEATEVKIPVGNSSFEEMRAAYQKKKEAPPVNIVQDRIKCFEPKDETSPKHGDSVQESWEAAEENRIGDRTASSAAGNNVTPQDVEFRTSASDAAKIDSLSKYGSTSILASLHRSAELNRESAQHAHGDKLRQGEVPKPDTMPLLRHCPQEPPPCSVQSKPPEAHYLPMGWLTSEADYVSMNVDLSPGCPYEEPVYNEPVLPVTSYAHDSYGKSSLACQILKSESSGSSSGGSAENIYEQVQQTSEDLHSMPYSSTGNNVQSKRESPPVYEEPYRLAPSQPETKSPEKPKSHELYMKDGYKHLVKKAIPDLLHHEEVKDSGASDADDEASRADFDTATSSLPSYQKEILNDHVSSPLRSLAQPYLPVYTSHATKYSFKKERKPDAATSSAQSTDAFKEPDKRSPSQHSKFVSFAGTAPLTNSKMSPDAFVKVSSYQSENRPTSIGLLKSLDGETSSSEAGSSLTSSVVKTSSVDTSLRSSSNQGNFSQVSSPLLSTAPDVLPSEVRCVVSESNSNKVLNSSSTGNSAPYYYSDIFGDKLGSAFGSSAARPASQQSRATPNMLNNTRDVTSMSPHSKDHVGRKVNKISTPQAGLGVSHTRTLSEPQSTADLESTLRGLLHPANTRKFSDAERNKYVAGHTLEKTSHMSRSVLCHMRSKQAAEASQPRSKDCVPSGCGDSEEGTASRSPGKMLPRRLSRSLEDIIDSSPAEHVTRSKTPLIPSSCQDEPYYENVGFGSARTQPSPSKAVSGASPQVSPAKHSIYDGEDLCREFVATSMLNDPLGILGKSAEQLPAERPQKTAACSGDFVQMGSLSASLGSLKLSSPERQEVPFYSSHSPLVETGKRCWSNDFQKSAAQSDLHRHSIDNLHGHGMEVQPKNSPERASQPTSPSSPSLSHSISAGDLLGKSHEELVLLLIQLRRSQSNLLSCQLQCKEELHELKQKLVQSGTQSSAADVQRLVGLQRSLNELTRNLDLTQPLISLVENMVKLGSLYTVAGISKQNKKMDEGEDYRYEDTYADTLEAETLEKQQLLIEKEILHIQNMLAESTSCGSPLKDDLEVELKRLQKIVNDLLQKRSKVSMPPNTYVEKEPQVKAKPPEPRHSPTAGVPERKRHQKTYYETDLDSSVTSNLALDSRPTSLCDIVTTSQIAELESPSFSPEPSEVPDDRSYVVQDISKADDRTKKFYGLLPRDRAQEIKTVRIVKRESERRNKGKDRRKGGLDDNCPWLAEEGDSVFQNEEEEDDSAFPSLLFFYL</sequence>
<dbReference type="PROSITE" id="PS50003">
    <property type="entry name" value="PH_DOMAIN"/>
    <property type="match status" value="1"/>
</dbReference>
<feature type="compositionally biased region" description="Low complexity" evidence="1">
    <location>
        <begin position="1115"/>
        <end position="1130"/>
    </location>
</feature>
<comment type="caution">
    <text evidence="3">The sequence shown here is derived from an EMBL/GenBank/DDBJ whole genome shotgun (WGS) entry which is preliminary data.</text>
</comment>
<feature type="compositionally biased region" description="Low complexity" evidence="1">
    <location>
        <begin position="1547"/>
        <end position="1562"/>
    </location>
</feature>
<feature type="compositionally biased region" description="Polar residues" evidence="1">
    <location>
        <begin position="1401"/>
        <end position="1417"/>
    </location>
</feature>
<feature type="region of interest" description="Disordered" evidence="1">
    <location>
        <begin position="1742"/>
        <end position="1776"/>
    </location>
</feature>
<keyword evidence="4" id="KW-1185">Reference proteome</keyword>
<feature type="compositionally biased region" description="Polar residues" evidence="1">
    <location>
        <begin position="1221"/>
        <end position="1236"/>
    </location>
</feature>
<feature type="region of interest" description="Disordered" evidence="1">
    <location>
        <begin position="347"/>
        <end position="524"/>
    </location>
</feature>
<evidence type="ECO:0000259" key="2">
    <source>
        <dbReference type="PROSITE" id="PS50003"/>
    </source>
</evidence>
<feature type="region of interest" description="Disordered" evidence="1">
    <location>
        <begin position="782"/>
        <end position="804"/>
    </location>
</feature>
<feature type="compositionally biased region" description="Basic and acidic residues" evidence="1">
    <location>
        <begin position="705"/>
        <end position="717"/>
    </location>
</feature>
<feature type="compositionally biased region" description="Low complexity" evidence="1">
    <location>
        <begin position="1208"/>
        <end position="1220"/>
    </location>
</feature>
<reference evidence="3" key="2">
    <citation type="submission" date="2021-09" db="EMBL/GenBank/DDBJ databases">
        <authorList>
            <person name="Jia N."/>
            <person name="Wang J."/>
            <person name="Shi W."/>
            <person name="Du L."/>
            <person name="Sun Y."/>
            <person name="Zhan W."/>
            <person name="Jiang J."/>
            <person name="Wang Q."/>
            <person name="Zhang B."/>
            <person name="Ji P."/>
            <person name="Sakyi L.B."/>
            <person name="Cui X."/>
            <person name="Yuan T."/>
            <person name="Jiang B."/>
            <person name="Yang W."/>
            <person name="Lam T.T.-Y."/>
            <person name="Chang Q."/>
            <person name="Ding S."/>
            <person name="Wang X."/>
            <person name="Zhu J."/>
            <person name="Ruan X."/>
            <person name="Zhao L."/>
            <person name="Wei J."/>
            <person name="Que T."/>
            <person name="Du C."/>
            <person name="Cheng J."/>
            <person name="Dai P."/>
            <person name="Han X."/>
            <person name="Huang E."/>
            <person name="Gao Y."/>
            <person name="Liu J."/>
            <person name="Shao H."/>
            <person name="Ye R."/>
            <person name="Li L."/>
            <person name="Wei W."/>
            <person name="Wang X."/>
            <person name="Wang C."/>
            <person name="Huo Q."/>
            <person name="Li W."/>
            <person name="Guo W."/>
            <person name="Chen H."/>
            <person name="Chen S."/>
            <person name="Zhou L."/>
            <person name="Zhou L."/>
            <person name="Ni X."/>
            <person name="Tian J."/>
            <person name="Zhou Y."/>
            <person name="Sheng Y."/>
            <person name="Liu T."/>
            <person name="Pan Y."/>
            <person name="Xia L."/>
            <person name="Li J."/>
            <person name="Zhao F."/>
            <person name="Cao W."/>
        </authorList>
    </citation>
    <scope>NUCLEOTIDE SEQUENCE</scope>
    <source>
        <strain evidence="3">Rsan-2018</strain>
        <tissue evidence="3">Larvae</tissue>
    </source>
</reference>
<evidence type="ECO:0000313" key="4">
    <source>
        <dbReference type="Proteomes" id="UP000821837"/>
    </source>
</evidence>
<feature type="compositionally biased region" description="Polar residues" evidence="1">
    <location>
        <begin position="505"/>
        <end position="517"/>
    </location>
</feature>
<feature type="region of interest" description="Disordered" evidence="1">
    <location>
        <begin position="556"/>
        <end position="592"/>
    </location>
</feature>
<feature type="compositionally biased region" description="Basic and acidic residues" evidence="1">
    <location>
        <begin position="362"/>
        <end position="373"/>
    </location>
</feature>